<dbReference type="EMBL" id="NEVK01000001">
    <property type="protein sequence ID" value="OZI27212.1"/>
    <property type="molecule type" value="Genomic_DNA"/>
</dbReference>
<keyword evidence="1" id="KW-0812">Transmembrane</keyword>
<feature type="transmembrane region" description="Helical" evidence="1">
    <location>
        <begin position="42"/>
        <end position="62"/>
    </location>
</feature>
<organism evidence="3 4">
    <name type="scientific">Bordetella genomosp. 7</name>
    <dbReference type="NCBI Taxonomy" id="1416805"/>
    <lineage>
        <taxon>Bacteria</taxon>
        <taxon>Pseudomonadati</taxon>
        <taxon>Pseudomonadota</taxon>
        <taxon>Betaproteobacteria</taxon>
        <taxon>Burkholderiales</taxon>
        <taxon>Alcaligenaceae</taxon>
        <taxon>Bordetella</taxon>
    </lineage>
</organism>
<sequence length="154" mass="16788">MQLRNKQDFWSGVMFALIGLGFAFGATQYSMGTAARMGPGYFPFWLGICLAVLGAVVALGALSPKATATTVDRFDFKILFIIIGSVVLFGLLLRPLGLYLSIFLLVVGSSIASFEFSWRVAVVNAIFLVVFCWLAFVKGLGLIFPLWPTFLGMN</sequence>
<evidence type="ECO:0000256" key="1">
    <source>
        <dbReference type="SAM" id="Phobius"/>
    </source>
</evidence>
<keyword evidence="1" id="KW-0472">Membrane</keyword>
<accession>A0A261RRA9</accession>
<feature type="domain" description="DUF1468" evidence="2">
    <location>
        <begin position="10"/>
        <end position="145"/>
    </location>
</feature>
<dbReference type="RefSeq" id="WP_094795728.1">
    <property type="nucleotide sequence ID" value="NZ_NEVI01000001.1"/>
</dbReference>
<evidence type="ECO:0000259" key="2">
    <source>
        <dbReference type="Pfam" id="PF07331"/>
    </source>
</evidence>
<reference evidence="4" key="1">
    <citation type="submission" date="2017-05" db="EMBL/GenBank/DDBJ databases">
        <title>Complete and WGS of Bordetella genogroups.</title>
        <authorList>
            <person name="Spilker T."/>
            <person name="Lipuma J."/>
        </authorList>
    </citation>
    <scope>NUCLEOTIDE SEQUENCE [LARGE SCALE GENOMIC DNA]</scope>
    <source>
        <strain evidence="4">AU18089</strain>
    </source>
</reference>
<feature type="transmembrane region" description="Helical" evidence="1">
    <location>
        <begin position="12"/>
        <end position="30"/>
    </location>
</feature>
<name>A0A261RRA9_9BORD</name>
<gene>
    <name evidence="3" type="ORF">CAL19_00270</name>
</gene>
<comment type="caution">
    <text evidence="3">The sequence shown here is derived from an EMBL/GenBank/DDBJ whole genome shotgun (WGS) entry which is preliminary data.</text>
</comment>
<feature type="transmembrane region" description="Helical" evidence="1">
    <location>
        <begin position="98"/>
        <end position="118"/>
    </location>
</feature>
<evidence type="ECO:0000313" key="4">
    <source>
        <dbReference type="Proteomes" id="UP000216947"/>
    </source>
</evidence>
<dbReference type="InterPro" id="IPR009936">
    <property type="entry name" value="DUF1468"/>
</dbReference>
<dbReference type="AlphaFoldDB" id="A0A261RRA9"/>
<feature type="transmembrane region" description="Helical" evidence="1">
    <location>
        <begin position="74"/>
        <end position="92"/>
    </location>
</feature>
<dbReference type="Proteomes" id="UP000216947">
    <property type="component" value="Unassembled WGS sequence"/>
</dbReference>
<evidence type="ECO:0000313" key="3">
    <source>
        <dbReference type="EMBL" id="OZI27212.1"/>
    </source>
</evidence>
<feature type="transmembrane region" description="Helical" evidence="1">
    <location>
        <begin position="125"/>
        <end position="147"/>
    </location>
</feature>
<keyword evidence="1" id="KW-1133">Transmembrane helix</keyword>
<protein>
    <submittedName>
        <fullName evidence="3">Tricarboxylate transporter</fullName>
    </submittedName>
</protein>
<dbReference type="OrthoDB" id="7029611at2"/>
<keyword evidence="4" id="KW-1185">Reference proteome</keyword>
<dbReference type="Pfam" id="PF07331">
    <property type="entry name" value="TctB"/>
    <property type="match status" value="1"/>
</dbReference>
<proteinExistence type="predicted"/>